<dbReference type="GO" id="GO:0007030">
    <property type="term" value="P:Golgi organization"/>
    <property type="evidence" value="ECO:0007669"/>
    <property type="project" value="TreeGrafter"/>
</dbReference>
<feature type="compositionally biased region" description="Low complexity" evidence="11">
    <location>
        <begin position="465"/>
        <end position="478"/>
    </location>
</feature>
<evidence type="ECO:0000256" key="9">
    <source>
        <dbReference type="ARBA" id="ARBA00024687"/>
    </source>
</evidence>
<feature type="compositionally biased region" description="Polar residues" evidence="11">
    <location>
        <begin position="1565"/>
        <end position="1593"/>
    </location>
</feature>
<evidence type="ECO:0000256" key="8">
    <source>
        <dbReference type="ARBA" id="ARBA00023136"/>
    </source>
</evidence>
<keyword evidence="7 10" id="KW-0072">Autophagy</keyword>
<feature type="region of interest" description="Disordered" evidence="11">
    <location>
        <begin position="1437"/>
        <end position="1473"/>
    </location>
</feature>
<feature type="region of interest" description="Disordered" evidence="11">
    <location>
        <begin position="1"/>
        <end position="930"/>
    </location>
</feature>
<feature type="compositionally biased region" description="Polar residues" evidence="11">
    <location>
        <begin position="1651"/>
        <end position="1664"/>
    </location>
</feature>
<dbReference type="Proteomes" id="UP001301769">
    <property type="component" value="Unassembled WGS sequence"/>
</dbReference>
<evidence type="ECO:0000256" key="6">
    <source>
        <dbReference type="ARBA" id="ARBA00022927"/>
    </source>
</evidence>
<feature type="compositionally biased region" description="Basic and acidic residues" evidence="11">
    <location>
        <begin position="324"/>
        <end position="336"/>
    </location>
</feature>
<feature type="compositionally biased region" description="Acidic residues" evidence="11">
    <location>
        <begin position="388"/>
        <end position="407"/>
    </location>
</feature>
<accession>A0AAN6YFX6</accession>
<dbReference type="Pfam" id="PF12932">
    <property type="entry name" value="Sec16"/>
    <property type="match status" value="1"/>
</dbReference>
<feature type="compositionally biased region" description="Basic and acidic residues" evidence="11">
    <location>
        <begin position="73"/>
        <end position="83"/>
    </location>
</feature>
<feature type="compositionally biased region" description="Low complexity" evidence="11">
    <location>
        <begin position="674"/>
        <end position="690"/>
    </location>
</feature>
<reference evidence="14" key="1">
    <citation type="journal article" date="2023" name="Mol. Phylogenet. Evol.">
        <title>Genome-scale phylogeny and comparative genomics of the fungal order Sordariales.</title>
        <authorList>
            <person name="Hensen N."/>
            <person name="Bonometti L."/>
            <person name="Westerberg I."/>
            <person name="Brannstrom I.O."/>
            <person name="Guillou S."/>
            <person name="Cros-Aarteil S."/>
            <person name="Calhoun S."/>
            <person name="Haridas S."/>
            <person name="Kuo A."/>
            <person name="Mondo S."/>
            <person name="Pangilinan J."/>
            <person name="Riley R."/>
            <person name="LaButti K."/>
            <person name="Andreopoulos B."/>
            <person name="Lipzen A."/>
            <person name="Chen C."/>
            <person name="Yan M."/>
            <person name="Daum C."/>
            <person name="Ng V."/>
            <person name="Clum A."/>
            <person name="Steindorff A."/>
            <person name="Ohm R.A."/>
            <person name="Martin F."/>
            <person name="Silar P."/>
            <person name="Natvig D.O."/>
            <person name="Lalanne C."/>
            <person name="Gautier V."/>
            <person name="Ament-Velasquez S.L."/>
            <person name="Kruys A."/>
            <person name="Hutchinson M.I."/>
            <person name="Powell A.J."/>
            <person name="Barry K."/>
            <person name="Miller A.N."/>
            <person name="Grigoriev I.V."/>
            <person name="Debuchy R."/>
            <person name="Gladieux P."/>
            <person name="Hiltunen Thoren M."/>
            <person name="Johannesson H."/>
        </authorList>
    </citation>
    <scope>NUCLEOTIDE SEQUENCE</scope>
    <source>
        <strain evidence="14">PSN293</strain>
    </source>
</reference>
<dbReference type="InterPro" id="IPR024298">
    <property type="entry name" value="Sec16_Sec23-bd"/>
</dbReference>
<feature type="compositionally biased region" description="Acidic residues" evidence="11">
    <location>
        <begin position="353"/>
        <end position="379"/>
    </location>
</feature>
<evidence type="ECO:0000256" key="2">
    <source>
        <dbReference type="ARBA" id="ARBA00005927"/>
    </source>
</evidence>
<feature type="compositionally biased region" description="Pro residues" evidence="11">
    <location>
        <begin position="862"/>
        <end position="873"/>
    </location>
</feature>
<dbReference type="Pfam" id="PF12931">
    <property type="entry name" value="TPR_Sec16"/>
    <property type="match status" value="1"/>
</dbReference>
<dbReference type="GO" id="GO:0012507">
    <property type="term" value="C:ER to Golgi transport vesicle membrane"/>
    <property type="evidence" value="ECO:0007669"/>
    <property type="project" value="TreeGrafter"/>
</dbReference>
<feature type="region of interest" description="Disordered" evidence="11">
    <location>
        <begin position="1510"/>
        <end position="1965"/>
    </location>
</feature>
<feature type="compositionally biased region" description="Polar residues" evidence="11">
    <location>
        <begin position="1464"/>
        <end position="1473"/>
    </location>
</feature>
<feature type="compositionally biased region" description="Polar residues" evidence="11">
    <location>
        <begin position="920"/>
        <end position="930"/>
    </location>
</feature>
<gene>
    <name evidence="14" type="ORF">QBC37DRAFT_112522</name>
</gene>
<dbReference type="InterPro" id="IPR024340">
    <property type="entry name" value="Sec16_CCD"/>
</dbReference>
<feature type="compositionally biased region" description="Low complexity" evidence="11">
    <location>
        <begin position="639"/>
        <end position="658"/>
    </location>
</feature>
<dbReference type="GO" id="GO:0006914">
    <property type="term" value="P:autophagy"/>
    <property type="evidence" value="ECO:0007669"/>
    <property type="project" value="UniProtKB-KW"/>
</dbReference>
<keyword evidence="4 10" id="KW-0256">Endoplasmic reticulum</keyword>
<keyword evidence="3 10" id="KW-0813">Transport</keyword>
<keyword evidence="6 10" id="KW-0653">Protein transport</keyword>
<feature type="compositionally biased region" description="Acidic residues" evidence="11">
    <location>
        <begin position="262"/>
        <end position="273"/>
    </location>
</feature>
<feature type="domain" description="Sec16 Sec23-binding" evidence="12">
    <location>
        <begin position="1136"/>
        <end position="1439"/>
    </location>
</feature>
<dbReference type="CDD" id="cd09233">
    <property type="entry name" value="ACE1-Sec16-like"/>
    <property type="match status" value="1"/>
</dbReference>
<dbReference type="GO" id="GO:0005789">
    <property type="term" value="C:endoplasmic reticulum membrane"/>
    <property type="evidence" value="ECO:0007669"/>
    <property type="project" value="UniProtKB-SubCell"/>
</dbReference>
<feature type="compositionally biased region" description="Polar residues" evidence="11">
    <location>
        <begin position="1524"/>
        <end position="1533"/>
    </location>
</feature>
<feature type="compositionally biased region" description="Low complexity" evidence="11">
    <location>
        <begin position="1912"/>
        <end position="1929"/>
    </location>
</feature>
<keyword evidence="8 10" id="KW-0472">Membrane</keyword>
<dbReference type="GO" id="GO:0016192">
    <property type="term" value="P:vesicle-mediated transport"/>
    <property type="evidence" value="ECO:0007669"/>
    <property type="project" value="UniProtKB-KW"/>
</dbReference>
<feature type="compositionally biased region" description="Pro residues" evidence="11">
    <location>
        <begin position="836"/>
        <end position="851"/>
    </location>
</feature>
<evidence type="ECO:0000313" key="14">
    <source>
        <dbReference type="EMBL" id="KAK4215897.1"/>
    </source>
</evidence>
<evidence type="ECO:0000256" key="5">
    <source>
        <dbReference type="ARBA" id="ARBA00022892"/>
    </source>
</evidence>
<comment type="function">
    <text evidence="9 10">Involved in the initiation of assembly of the COPII coat required for the formation of transport vesicles from the endoplasmic reticulum (ER) and the selection of cargo molecules. Also involved in autophagy.</text>
</comment>
<feature type="domain" description="Sec16 central conserved" evidence="13">
    <location>
        <begin position="959"/>
        <end position="1077"/>
    </location>
</feature>
<proteinExistence type="inferred from homology"/>
<feature type="compositionally biased region" description="Basic residues" evidence="11">
    <location>
        <begin position="1948"/>
        <end position="1957"/>
    </location>
</feature>
<reference evidence="14" key="2">
    <citation type="submission" date="2023-05" db="EMBL/GenBank/DDBJ databases">
        <authorList>
            <consortium name="Lawrence Berkeley National Laboratory"/>
            <person name="Steindorff A."/>
            <person name="Hensen N."/>
            <person name="Bonometti L."/>
            <person name="Westerberg I."/>
            <person name="Brannstrom I.O."/>
            <person name="Guillou S."/>
            <person name="Cros-Aarteil S."/>
            <person name="Calhoun S."/>
            <person name="Haridas S."/>
            <person name="Kuo A."/>
            <person name="Mondo S."/>
            <person name="Pangilinan J."/>
            <person name="Riley R."/>
            <person name="Labutti K."/>
            <person name="Andreopoulos B."/>
            <person name="Lipzen A."/>
            <person name="Chen C."/>
            <person name="Yanf M."/>
            <person name="Daum C."/>
            <person name="Ng V."/>
            <person name="Clum A."/>
            <person name="Ohm R."/>
            <person name="Martin F."/>
            <person name="Silar P."/>
            <person name="Natvig D."/>
            <person name="Lalanne C."/>
            <person name="Gautier V."/>
            <person name="Ament-Velasquez S.L."/>
            <person name="Kruys A."/>
            <person name="Hutchinson M.I."/>
            <person name="Powell A.J."/>
            <person name="Barry K."/>
            <person name="Miller A.N."/>
            <person name="Grigoriev I.V."/>
            <person name="Debuchy R."/>
            <person name="Gladieux P."/>
            <person name="Thoren M.H."/>
            <person name="Johannesson H."/>
        </authorList>
    </citation>
    <scope>NUCLEOTIDE SEQUENCE</scope>
    <source>
        <strain evidence="14">PSN293</strain>
    </source>
</reference>
<evidence type="ECO:0000256" key="10">
    <source>
        <dbReference type="RuleBase" id="RU364101"/>
    </source>
</evidence>
<feature type="compositionally biased region" description="Pro residues" evidence="11">
    <location>
        <begin position="567"/>
        <end position="578"/>
    </location>
</feature>
<comment type="caution">
    <text evidence="14">The sequence shown here is derived from an EMBL/GenBank/DDBJ whole genome shotgun (WGS) entry which is preliminary data.</text>
</comment>
<feature type="compositionally biased region" description="Polar residues" evidence="11">
    <location>
        <begin position="537"/>
        <end position="546"/>
    </location>
</feature>
<sequence length="1965" mass="208192">MDYSAHWNPAFRPDTLSALTSRPSTEAEPILDSQPSKPAPQAEPTIDTITADESIDKGQEEVVSLAQTTGQDSGDHATDHDVDAQVPAEVVQPDEADDTRQNETPEPDNEISQHTSRMSFARTVSHDMNWNDDDEPEWNLTRTGTDPFKSMPPNDRTNSFPPVPPLHTEQQQVEPDVSIPEELVEEQTSLETFDPNLGPVGHDLPKDLEEDQDGNENDNQIVMGGEETEDADAGFLEDAPLISPGKDTVTEDDTGKQQTDLFGDEDAAEDDDFFAQIEEKGDDQEQTAPEQAAAVTNEDAQEEPAQFASGVPQTEEVSTPKAASEADHDAAPKEISEEPSAEQTAESGGAFWDDLEGEDEFLPDEPAEAVPEEPTEAEVVDPTGFQLSDDEGFLPSDDEGFLEDSDDQQPAAEEAPITPTAPPATTSRYLPASQAPRQPLQSTQSSYFPPVVTPAQTPNIYAPSGATPGFPLPAATPFAAPPSAPPASTAYGYGAPPLPKPPVTKAQSFADKSKGGYQSPYDLPMEVVKPKKRASLANLQKTTPGPNGSVPVQVAPPPGSASLQSPLVPPPAASPRVPPQGNFSQPPPAQKPGPTQTKSQFFEDLPIVAKPRPSSRHSNKSTPSPQHSPYGPPPPSGLPPVAHQPSVPQVPQVPNQAPGGIPNLVAPPPVNPYASLPSNPSNLNPGLPAATSTRYSPAPPNGAHINGSIPPPTQSRYSPAPPVVRSASAGYAPSAAAPAPPILPHQPRTSSPLAHFEISHEKSRASVVSHSDAGQPERRSSSSMYDPRLQRVPSLPPTREVEEDESQDHVQTTPKYAPSLSPPTSRHGPLAHRPRNTPPPPSNLAPSPLSPPKRATSGHIPPMAPNDFVPPPRSQTQSPGALYGNRNGKPAEPVPRPSSVHDPAPPRSALYSAAPPPVANSVSTSPVMSRSRGFSQNLNLIAPTDGRENDALQRWRGSPLISWGVGGTIVTMFPKDVPRYGVHQTTPMILRSPGEVKVKSAKDIQPLEDRLAKFPGPLKGKSKKKEVISWLSSGIEVLEQGLPTGIHALQQATHDDKRAVERALLWKILRVMVEHDGALEGSPAVEKAVRDVLFPDADKSAAAPLYLNAGNTAGLNGLGTAATHSDAVDSSVVEQIRLHLQNGDAEKAVWTAVDKRLWGHALLLANALAPALYKQVSQEFVKKEINVPGQNNESLAALYAVLSGNHEESIDELVPISARSGHQLVSANSAHGATKDALEGLDKWRETLGLILSNRSAEDSRAINSLGNLLSGYGRAEAAHICFLFARTQTIFGGLDDPASNFVLLGSDHKRQAEQFAKEIEPLLLSEVYEYAQTLATGPSAPVSNPHLAAYKLQHALALAEYGFRDKALEYCEAIAAAITAQTKRSPYHHPILEAAVEDLMKRLKLAPKEGSNSWIPKPSMGKVSDSMWNRFNKFVAGDDNDASGQGSPHEEAGPFARIAGGTPTISRPPSANNLETFGAAAIPNYGVPTPSASAPVLPALSSSAPSTKAASRYAPSAGGNPYDPSSTYAPRSSMDRSSGEYQRSSVDLPRRSSEYQPGHAAASYSPNTNIASPPISYTPQYGQNAAPAQQSPYAPVSSPPQTSTPSFGYEPLGLSNGPMNGNATGPVASAPEPSQPFSTGGYQPYGYEPPSQNSYEPPSQPSNEDNKAETEAPATNTFEPPSYQPYGFEPPSYEPDSQPADDSDEESKPKKKRGPMYDDDEDDFGAPKKPAEKTKEEKDRENAEMFRKAAEEDAKRAEAAKQTKKGWLGGWFGGGAKKDSGSQDNASSSDPKKPVRAKLGEANSFYYDPELKRWINKNASPEDNAPKKSAPPPPRSAPVTPRTASSSPAPPGGPPMAIPGGLDAGGRESAPPPPAMGRPAPRSASVGPALASQENGSLAAPGGPPMMRSVSQASAASAGGPPSRPSTALSNSSSIDDLLAAAGPRKAGAKKAKKGARYLDVMSQ</sequence>
<evidence type="ECO:0000256" key="3">
    <source>
        <dbReference type="ARBA" id="ARBA00022448"/>
    </source>
</evidence>
<dbReference type="PANTHER" id="PTHR13402">
    <property type="entry name" value="RGPR-RELATED"/>
    <property type="match status" value="1"/>
</dbReference>
<feature type="compositionally biased region" description="Pro residues" evidence="11">
    <location>
        <begin position="1849"/>
        <end position="1858"/>
    </location>
</feature>
<evidence type="ECO:0000256" key="11">
    <source>
        <dbReference type="SAM" id="MobiDB-lite"/>
    </source>
</evidence>
<dbReference type="Gene3D" id="1.25.40.1030">
    <property type="match status" value="1"/>
</dbReference>
<dbReference type="FunFam" id="1.25.40.1030:FF:000008">
    <property type="entry name" value="Protein transport protein sec16"/>
    <property type="match status" value="1"/>
</dbReference>
<feature type="compositionally biased region" description="Low complexity" evidence="11">
    <location>
        <begin position="1596"/>
        <end position="1607"/>
    </location>
</feature>
<keyword evidence="5 10" id="KW-0931">ER-Golgi transport</keyword>
<dbReference type="GO" id="GO:0070971">
    <property type="term" value="C:endoplasmic reticulum exit site"/>
    <property type="evidence" value="ECO:0007669"/>
    <property type="project" value="TreeGrafter"/>
</dbReference>
<evidence type="ECO:0000256" key="4">
    <source>
        <dbReference type="ARBA" id="ARBA00022824"/>
    </source>
</evidence>
<dbReference type="PANTHER" id="PTHR13402:SF6">
    <property type="entry name" value="SECRETORY 16, ISOFORM I"/>
    <property type="match status" value="1"/>
</dbReference>
<evidence type="ECO:0000313" key="15">
    <source>
        <dbReference type="Proteomes" id="UP001301769"/>
    </source>
</evidence>
<name>A0AAN6YFX6_9PEZI</name>
<feature type="compositionally biased region" description="Basic and acidic residues" evidence="11">
    <location>
        <begin position="1726"/>
        <end position="1762"/>
    </location>
</feature>
<protein>
    <recommendedName>
        <fullName evidence="10">Protein transport protein sec16</fullName>
    </recommendedName>
</protein>
<dbReference type="GO" id="GO:0015031">
    <property type="term" value="P:protein transport"/>
    <property type="evidence" value="ECO:0007669"/>
    <property type="project" value="UniProtKB-KW"/>
</dbReference>
<feature type="compositionally biased region" description="Low complexity" evidence="11">
    <location>
        <begin position="1838"/>
        <end position="1848"/>
    </location>
</feature>
<evidence type="ECO:0000259" key="12">
    <source>
        <dbReference type="Pfam" id="PF12931"/>
    </source>
</evidence>
<evidence type="ECO:0000259" key="13">
    <source>
        <dbReference type="Pfam" id="PF12932"/>
    </source>
</evidence>
<organism evidence="14 15">
    <name type="scientific">Rhypophila decipiens</name>
    <dbReference type="NCBI Taxonomy" id="261697"/>
    <lineage>
        <taxon>Eukaryota</taxon>
        <taxon>Fungi</taxon>
        <taxon>Dikarya</taxon>
        <taxon>Ascomycota</taxon>
        <taxon>Pezizomycotina</taxon>
        <taxon>Sordariomycetes</taxon>
        <taxon>Sordariomycetidae</taxon>
        <taxon>Sordariales</taxon>
        <taxon>Naviculisporaceae</taxon>
        <taxon>Rhypophila</taxon>
    </lineage>
</organism>
<feature type="compositionally biased region" description="Low complexity" evidence="11">
    <location>
        <begin position="726"/>
        <end position="737"/>
    </location>
</feature>
<keyword evidence="15" id="KW-1185">Reference proteome</keyword>
<comment type="similarity">
    <text evidence="2 10">Belongs to the SEC16 family.</text>
</comment>
<evidence type="ECO:0000256" key="7">
    <source>
        <dbReference type="ARBA" id="ARBA00023006"/>
    </source>
</evidence>
<feature type="compositionally biased region" description="Polar residues" evidence="11">
    <location>
        <begin position="435"/>
        <end position="447"/>
    </location>
</feature>
<feature type="compositionally biased region" description="Low complexity" evidence="11">
    <location>
        <begin position="410"/>
        <end position="426"/>
    </location>
</feature>
<dbReference type="GO" id="GO:0070973">
    <property type="term" value="P:protein localization to endoplasmic reticulum exit site"/>
    <property type="evidence" value="ECO:0007669"/>
    <property type="project" value="TreeGrafter"/>
</dbReference>
<dbReference type="EMBL" id="MU858074">
    <property type="protein sequence ID" value="KAK4215897.1"/>
    <property type="molecule type" value="Genomic_DNA"/>
</dbReference>
<evidence type="ECO:0000256" key="1">
    <source>
        <dbReference type="ARBA" id="ARBA00004397"/>
    </source>
</evidence>
<comment type="subcellular location">
    <subcellularLocation>
        <location evidence="1">Endoplasmic reticulum membrane</location>
        <topology evidence="1">Peripheral membrane protein</topology>
        <orientation evidence="1">Cytoplasmic side</orientation>
    </subcellularLocation>
</comment>